<keyword evidence="2" id="KW-1185">Reference proteome</keyword>
<reference evidence="1 2" key="1">
    <citation type="submission" date="2019-07" db="EMBL/GenBank/DDBJ databases">
        <title>De Novo Assembly of kiwifruit Actinidia rufa.</title>
        <authorList>
            <person name="Sugita-Konishi S."/>
            <person name="Sato K."/>
            <person name="Mori E."/>
            <person name="Abe Y."/>
            <person name="Kisaki G."/>
            <person name="Hamano K."/>
            <person name="Suezawa K."/>
            <person name="Otani M."/>
            <person name="Fukuda T."/>
            <person name="Manabe T."/>
            <person name="Gomi K."/>
            <person name="Tabuchi M."/>
            <person name="Akimitsu K."/>
            <person name="Kataoka I."/>
        </authorList>
    </citation>
    <scope>NUCLEOTIDE SEQUENCE [LARGE SCALE GENOMIC DNA]</scope>
    <source>
        <strain evidence="2">cv. Fuchu</strain>
    </source>
</reference>
<organism evidence="1 2">
    <name type="scientific">Actinidia rufa</name>
    <dbReference type="NCBI Taxonomy" id="165716"/>
    <lineage>
        <taxon>Eukaryota</taxon>
        <taxon>Viridiplantae</taxon>
        <taxon>Streptophyta</taxon>
        <taxon>Embryophyta</taxon>
        <taxon>Tracheophyta</taxon>
        <taxon>Spermatophyta</taxon>
        <taxon>Magnoliopsida</taxon>
        <taxon>eudicotyledons</taxon>
        <taxon>Gunneridae</taxon>
        <taxon>Pentapetalae</taxon>
        <taxon>asterids</taxon>
        <taxon>Ericales</taxon>
        <taxon>Actinidiaceae</taxon>
        <taxon>Actinidia</taxon>
    </lineage>
</organism>
<sequence length="170" mass="18317">MPSLCRGRRLVVTVEMEGMEVVARTIVVLAVALAKGERWLEVEGGGESWSMVTRVGLGLRYGGLSLRGGGGITDHESLLEKTKEKLHRNHLLLSDSDHGVGDSDGGDDDVTHLRCFVRHRWRTTITYVKVYSVKGRVGAQNQIAMVALVPGKGGGDIGVVPAVMAVQLCQ</sequence>
<protein>
    <submittedName>
        <fullName evidence="1">Uncharacterized protein</fullName>
    </submittedName>
</protein>
<evidence type="ECO:0000313" key="1">
    <source>
        <dbReference type="EMBL" id="GFY80618.1"/>
    </source>
</evidence>
<proteinExistence type="predicted"/>
<name>A0A7J0E2I8_9ERIC</name>
<evidence type="ECO:0000313" key="2">
    <source>
        <dbReference type="Proteomes" id="UP000585474"/>
    </source>
</evidence>
<accession>A0A7J0E2I8</accession>
<gene>
    <name evidence="1" type="ORF">Acr_01g0004270</name>
</gene>
<dbReference type="Proteomes" id="UP000585474">
    <property type="component" value="Unassembled WGS sequence"/>
</dbReference>
<dbReference type="AlphaFoldDB" id="A0A7J0E2I8"/>
<dbReference type="EMBL" id="BJWL01000001">
    <property type="protein sequence ID" value="GFY80618.1"/>
    <property type="molecule type" value="Genomic_DNA"/>
</dbReference>
<comment type="caution">
    <text evidence="1">The sequence shown here is derived from an EMBL/GenBank/DDBJ whole genome shotgun (WGS) entry which is preliminary data.</text>
</comment>